<keyword evidence="3" id="KW-0804">Transcription</keyword>
<dbReference type="EMBL" id="CP104562">
    <property type="protein sequence ID" value="UXH80763.1"/>
    <property type="molecule type" value="Genomic_DNA"/>
</dbReference>
<dbReference type="Pfam" id="PF12833">
    <property type="entry name" value="HTH_18"/>
    <property type="match status" value="1"/>
</dbReference>
<protein>
    <submittedName>
        <fullName evidence="5">Helix-turn-helix domain-containing protein</fullName>
    </submittedName>
</protein>
<dbReference type="InterPro" id="IPR050204">
    <property type="entry name" value="AraC_XylS_family_regulators"/>
</dbReference>
<evidence type="ECO:0000256" key="1">
    <source>
        <dbReference type="ARBA" id="ARBA00023015"/>
    </source>
</evidence>
<dbReference type="Gene3D" id="1.10.10.60">
    <property type="entry name" value="Homeodomain-like"/>
    <property type="match status" value="1"/>
</dbReference>
<dbReference type="RefSeq" id="WP_261760580.1">
    <property type="nucleotide sequence ID" value="NZ_CP104562.2"/>
</dbReference>
<evidence type="ECO:0000256" key="2">
    <source>
        <dbReference type="ARBA" id="ARBA00023125"/>
    </source>
</evidence>
<evidence type="ECO:0000259" key="4">
    <source>
        <dbReference type="PROSITE" id="PS01124"/>
    </source>
</evidence>
<name>A0ABY6B5X5_9BURK</name>
<dbReference type="PANTHER" id="PTHR46796">
    <property type="entry name" value="HTH-TYPE TRANSCRIPTIONAL ACTIVATOR RHAS-RELATED"/>
    <property type="match status" value="1"/>
</dbReference>
<dbReference type="InterPro" id="IPR018060">
    <property type="entry name" value="HTH_AraC"/>
</dbReference>
<evidence type="ECO:0000313" key="6">
    <source>
        <dbReference type="Proteomes" id="UP001064933"/>
    </source>
</evidence>
<keyword evidence="2" id="KW-0238">DNA-binding</keyword>
<feature type="domain" description="HTH araC/xylS-type" evidence="4">
    <location>
        <begin position="151"/>
        <end position="249"/>
    </location>
</feature>
<proteinExistence type="predicted"/>
<keyword evidence="1" id="KW-0805">Transcription regulation</keyword>
<dbReference type="PROSITE" id="PS01124">
    <property type="entry name" value="HTH_ARAC_FAMILY_2"/>
    <property type="match status" value="1"/>
</dbReference>
<reference evidence="5" key="1">
    <citation type="submission" date="2022-10" db="EMBL/GenBank/DDBJ databases">
        <title>Characterization and whole genome sequencing of a new Roseateles species, isolated from fresh water.</title>
        <authorList>
            <person name="Guliayeva D.Y."/>
            <person name="Akhremchuk A.E."/>
            <person name="Sikolenko M.A."/>
            <person name="Valentovich L.N."/>
            <person name="Sidarenka A.V."/>
        </authorList>
    </citation>
    <scope>NUCLEOTIDE SEQUENCE</scope>
    <source>
        <strain evidence="5">BIM B-1768</strain>
    </source>
</reference>
<gene>
    <name evidence="5" type="ORF">N4261_13170</name>
</gene>
<organism evidence="5 6">
    <name type="scientific">Roseateles amylovorans</name>
    <dbReference type="NCBI Taxonomy" id="2978473"/>
    <lineage>
        <taxon>Bacteria</taxon>
        <taxon>Pseudomonadati</taxon>
        <taxon>Pseudomonadota</taxon>
        <taxon>Betaproteobacteria</taxon>
        <taxon>Burkholderiales</taxon>
        <taxon>Sphaerotilaceae</taxon>
        <taxon>Roseateles</taxon>
    </lineage>
</organism>
<keyword evidence="6" id="KW-1185">Reference proteome</keyword>
<accession>A0ABY6B5X5</accession>
<sequence length="272" mass="28995">MTTFSAVPRLGLLGDSFIYTCASVRSHVCRHSVTLACALGSEPLTVTVGGRRWVGQLVAMRPFSPREIDSGGQPVALIDLEPTHLRYNTFSRSASGPPPVLLLDPDRFAGLITCARAFADRTLDGRRLQASVQLQIGSVADSIGPLRPVDPRVLSMMAAVRMDTGLSLAALGRHVGMSATQASRTFVEALGITVRQYSLAAKIQRAAMFFGSGRALTEIALASGFTDSAHLAKVWMRCYGASPSSHFGALRGVGDGRVDHAWRQRVSLGSTA</sequence>
<dbReference type="Proteomes" id="UP001064933">
    <property type="component" value="Chromosome"/>
</dbReference>
<evidence type="ECO:0000313" key="5">
    <source>
        <dbReference type="EMBL" id="UXH80763.1"/>
    </source>
</evidence>
<evidence type="ECO:0000256" key="3">
    <source>
        <dbReference type="ARBA" id="ARBA00023163"/>
    </source>
</evidence>
<dbReference type="SMART" id="SM00342">
    <property type="entry name" value="HTH_ARAC"/>
    <property type="match status" value="1"/>
</dbReference>